<dbReference type="SUPFAM" id="SSF56672">
    <property type="entry name" value="DNA/RNA polymerases"/>
    <property type="match status" value="1"/>
</dbReference>
<dbReference type="PANTHER" id="PTHR46890">
    <property type="entry name" value="NON-LTR RETROLELEMENT REVERSE TRANSCRIPTASE-LIKE PROTEIN-RELATED"/>
    <property type="match status" value="1"/>
</dbReference>
<dbReference type="CDD" id="cd01650">
    <property type="entry name" value="RT_nLTR_like"/>
    <property type="match status" value="1"/>
</dbReference>
<dbReference type="InterPro" id="IPR002156">
    <property type="entry name" value="RNaseH_domain"/>
</dbReference>
<dbReference type="OMA" id="VHCYREG"/>
<dbReference type="KEGG" id="nta:107802164"/>
<protein>
    <recommendedName>
        <fullName evidence="4">Reverse transcriptase domain-containing protein</fullName>
    </recommendedName>
</protein>
<dbReference type="AlphaFoldDB" id="A0A1S4AWN2"/>
<dbReference type="Pfam" id="PF00078">
    <property type="entry name" value="RVT_1"/>
    <property type="match status" value="1"/>
</dbReference>
<feature type="domain" description="RNase H type-1" evidence="2">
    <location>
        <begin position="668"/>
        <end position="797"/>
    </location>
</feature>
<dbReference type="PaxDb" id="4097-A0A1S4AWN2"/>
<evidence type="ECO:0000259" key="1">
    <source>
        <dbReference type="PROSITE" id="PS50878"/>
    </source>
</evidence>
<dbReference type="PANTHER" id="PTHR46890:SF28">
    <property type="entry name" value="REVERSE TRANSCRIPTASE DOMAIN-CONTAINING PROTEIN"/>
    <property type="match status" value="1"/>
</dbReference>
<organism evidence="3">
    <name type="scientific">Nicotiana tabacum</name>
    <name type="common">Common tobacco</name>
    <dbReference type="NCBI Taxonomy" id="4097"/>
    <lineage>
        <taxon>Eukaryota</taxon>
        <taxon>Viridiplantae</taxon>
        <taxon>Streptophyta</taxon>
        <taxon>Embryophyta</taxon>
        <taxon>Tracheophyta</taxon>
        <taxon>Spermatophyta</taxon>
        <taxon>Magnoliopsida</taxon>
        <taxon>eudicotyledons</taxon>
        <taxon>Gunneridae</taxon>
        <taxon>Pentapetalae</taxon>
        <taxon>asterids</taxon>
        <taxon>lamiids</taxon>
        <taxon>Solanales</taxon>
        <taxon>Solanaceae</taxon>
        <taxon>Nicotianoideae</taxon>
        <taxon>Nicotianeae</taxon>
        <taxon>Nicotiana</taxon>
    </lineage>
</organism>
<dbReference type="InterPro" id="IPR044730">
    <property type="entry name" value="RNase_H-like_dom_plant"/>
</dbReference>
<accession>A0A1S4AWN2</accession>
<dbReference type="InterPro" id="IPR052343">
    <property type="entry name" value="Retrotransposon-Effector_Assoc"/>
</dbReference>
<evidence type="ECO:0000313" key="3">
    <source>
        <dbReference type="RefSeq" id="XP_016481099.1"/>
    </source>
</evidence>
<gene>
    <name evidence="3" type="primary">LOC107802164</name>
</gene>
<dbReference type="GO" id="GO:0003676">
    <property type="term" value="F:nucleic acid binding"/>
    <property type="evidence" value="ECO:0007669"/>
    <property type="project" value="InterPro"/>
</dbReference>
<proteinExistence type="predicted"/>
<dbReference type="OrthoDB" id="1750433at2759"/>
<dbReference type="InterPro" id="IPR036397">
    <property type="entry name" value="RNaseH_sf"/>
</dbReference>
<evidence type="ECO:0008006" key="4">
    <source>
        <dbReference type="Google" id="ProtNLM"/>
    </source>
</evidence>
<dbReference type="SMR" id="A0A1S4AWN2"/>
<dbReference type="PROSITE" id="PS50878">
    <property type="entry name" value="RT_POL"/>
    <property type="match status" value="1"/>
</dbReference>
<dbReference type="PROSITE" id="PS50879">
    <property type="entry name" value="RNASE_H_1"/>
    <property type="match status" value="1"/>
</dbReference>
<sequence length="883" mass="102287">MTAINYFSKPFSQPAETNDGRFIRNMEAKVNDHDNQYLEEFPIMEEVKNAIIHMDPNSSSGPDGYNDSPNSFSQFRPISLSNFSNKIISKILTNRLATLLRNLISENQSGFVKGGLITKNILLTQQIVQGIRKKNRGDNIVIKLDMAKAYDMLFWAFLISILRKIGFSDNFVDMVYKFLADVWYSIIINGERHGFFHSTRGIKQGDPLSPSLFIIAADSLSRALNHLYEKDQFIGFSMNPRGPKINHLCYADDIVIFSSRNKKSIQMVMKKINQYEEASGQKVNIVKSYFLTATHSSVTRRDMMKRVTGFNHQHFPFKYLGCPIYEGRKKIAYFYEIGKVVTNKLNNWQGKSDTKKKYHWSSWANLCYPYEEGGVGLKSMEDISKTFSSKRWWRLRTTDNLWSNFMNSKYCQRSHPVVKTWDKSQYSAWCDLKKIRKDVEPHILWKINEASIDFWWDNWIGSGPIANVTHLNNKPRAMKVKVCLLERQWNTHMIANLVNANIFRDIANTRIGDRNSKDQPIWKATTSGIFTCSSAFDMLRQRRRKCHCRAQPKDESIEHVFISREIATQCLTTGGAIKEKRDYKEETTIILPNLICWELWKARCSYVYGNRRTNRSRICQQVLYLLKNDLKRLDERVDISWTWEKLWKEMETITPVLSCRPVIWDKPPDNWLKINSDGSSNILKRRAGIGGIVRNRNGQLIVTYVQNVQFCTNNSVEVHAASCGMKLCKDLNFGNIILEMDSLIVVNMIKGKYKVPWELMDKMETLKDMLQQLQAQVVHCYREGNAVADALSKIGAESQHENAMLYGTMKDLPREMVRTRTGRTTIKYPSPLPEPVEAGVGVEDDHVVQPEHLQELRHRSPQQLQLEGLHRRFLLLLQPSGRF</sequence>
<dbReference type="InterPro" id="IPR012337">
    <property type="entry name" value="RNaseH-like_sf"/>
</dbReference>
<dbReference type="InterPro" id="IPR000477">
    <property type="entry name" value="RT_dom"/>
</dbReference>
<evidence type="ECO:0000259" key="2">
    <source>
        <dbReference type="PROSITE" id="PS50879"/>
    </source>
</evidence>
<dbReference type="GO" id="GO:0004523">
    <property type="term" value="F:RNA-DNA hybrid ribonuclease activity"/>
    <property type="evidence" value="ECO:0007669"/>
    <property type="project" value="InterPro"/>
</dbReference>
<dbReference type="Pfam" id="PF13456">
    <property type="entry name" value="RVT_3"/>
    <property type="match status" value="1"/>
</dbReference>
<dbReference type="RefSeq" id="XP_016481099.1">
    <property type="nucleotide sequence ID" value="XM_016625613.1"/>
</dbReference>
<dbReference type="InterPro" id="IPR043502">
    <property type="entry name" value="DNA/RNA_pol_sf"/>
</dbReference>
<dbReference type="SUPFAM" id="SSF53098">
    <property type="entry name" value="Ribonuclease H-like"/>
    <property type="match status" value="1"/>
</dbReference>
<dbReference type="CDD" id="cd06222">
    <property type="entry name" value="RNase_H_like"/>
    <property type="match status" value="1"/>
</dbReference>
<feature type="domain" description="Reverse transcriptase" evidence="1">
    <location>
        <begin position="36"/>
        <end position="324"/>
    </location>
</feature>
<name>A0A1S4AWN2_TOBAC</name>
<reference evidence="3" key="1">
    <citation type="submission" date="2025-08" db="UniProtKB">
        <authorList>
            <consortium name="RefSeq"/>
        </authorList>
    </citation>
    <scope>IDENTIFICATION</scope>
</reference>
<dbReference type="Gene3D" id="3.30.420.10">
    <property type="entry name" value="Ribonuclease H-like superfamily/Ribonuclease H"/>
    <property type="match status" value="1"/>
</dbReference>